<protein>
    <recommendedName>
        <fullName evidence="6">Mechanosensitive ion channel MscS domain-containing protein</fullName>
    </recommendedName>
</protein>
<name>A0A1Q5ZY12_9SPHI</name>
<comment type="subcellular location">
    <subcellularLocation>
        <location evidence="1">Membrane</location>
    </subcellularLocation>
</comment>
<feature type="domain" description="Mechanosensitive ion channel MscS" evidence="6">
    <location>
        <begin position="197"/>
        <end position="263"/>
    </location>
</feature>
<accession>A0A1Q5ZY12</accession>
<feature type="transmembrane region" description="Helical" evidence="5">
    <location>
        <begin position="148"/>
        <end position="169"/>
    </location>
</feature>
<feature type="transmembrane region" description="Helical" evidence="5">
    <location>
        <begin position="175"/>
        <end position="194"/>
    </location>
</feature>
<evidence type="ECO:0000313" key="8">
    <source>
        <dbReference type="Proteomes" id="UP000186720"/>
    </source>
</evidence>
<reference evidence="7 8" key="1">
    <citation type="submission" date="2016-11" db="EMBL/GenBank/DDBJ databases">
        <title>Whole Genome Sequencing of Mucilaginibacter polytrichastri RG4-7(T) isolated from the moss sample.</title>
        <authorList>
            <person name="Li Y."/>
        </authorList>
    </citation>
    <scope>NUCLEOTIDE SEQUENCE [LARGE SCALE GENOMIC DNA]</scope>
    <source>
        <strain evidence="7 8">RG4-7</strain>
    </source>
</reference>
<evidence type="ECO:0000256" key="1">
    <source>
        <dbReference type="ARBA" id="ARBA00004370"/>
    </source>
</evidence>
<dbReference type="EMBL" id="MPPL01000001">
    <property type="protein sequence ID" value="OKS86637.1"/>
    <property type="molecule type" value="Genomic_DNA"/>
</dbReference>
<keyword evidence="2 5" id="KW-0812">Transmembrane</keyword>
<evidence type="ECO:0000256" key="5">
    <source>
        <dbReference type="SAM" id="Phobius"/>
    </source>
</evidence>
<feature type="transmembrane region" description="Helical" evidence="5">
    <location>
        <begin position="97"/>
        <end position="115"/>
    </location>
</feature>
<organism evidence="7 8">
    <name type="scientific">Mucilaginibacter polytrichastri</name>
    <dbReference type="NCBI Taxonomy" id="1302689"/>
    <lineage>
        <taxon>Bacteria</taxon>
        <taxon>Pseudomonadati</taxon>
        <taxon>Bacteroidota</taxon>
        <taxon>Sphingobacteriia</taxon>
        <taxon>Sphingobacteriales</taxon>
        <taxon>Sphingobacteriaceae</taxon>
        <taxon>Mucilaginibacter</taxon>
    </lineage>
</organism>
<evidence type="ECO:0000256" key="4">
    <source>
        <dbReference type="ARBA" id="ARBA00023136"/>
    </source>
</evidence>
<feature type="transmembrane region" description="Helical" evidence="5">
    <location>
        <begin position="63"/>
        <end position="85"/>
    </location>
</feature>
<evidence type="ECO:0000256" key="2">
    <source>
        <dbReference type="ARBA" id="ARBA00022692"/>
    </source>
</evidence>
<comment type="caution">
    <text evidence="7">The sequence shown here is derived from an EMBL/GenBank/DDBJ whole genome shotgun (WGS) entry which is preliminary data.</text>
</comment>
<dbReference type="Gene3D" id="2.30.30.60">
    <property type="match status" value="1"/>
</dbReference>
<dbReference type="RefSeq" id="WP_083627361.1">
    <property type="nucleotide sequence ID" value="NZ_FPAM01000004.1"/>
</dbReference>
<keyword evidence="3 5" id="KW-1133">Transmembrane helix</keyword>
<dbReference type="Proteomes" id="UP000186720">
    <property type="component" value="Unassembled WGS sequence"/>
</dbReference>
<dbReference type="AlphaFoldDB" id="A0A1Q5ZY12"/>
<dbReference type="GO" id="GO:0008381">
    <property type="term" value="F:mechanosensitive monoatomic ion channel activity"/>
    <property type="evidence" value="ECO:0007669"/>
    <property type="project" value="UniProtKB-ARBA"/>
</dbReference>
<proteinExistence type="predicted"/>
<dbReference type="InterPro" id="IPR006685">
    <property type="entry name" value="MscS_channel_2nd"/>
</dbReference>
<dbReference type="STRING" id="1302689.RG47T_2093"/>
<dbReference type="PANTHER" id="PTHR30566:SF25">
    <property type="entry name" value="INNER MEMBRANE PROTEIN"/>
    <property type="match status" value="1"/>
</dbReference>
<gene>
    <name evidence="7" type="ORF">RG47T_2093</name>
</gene>
<evidence type="ECO:0000256" key="3">
    <source>
        <dbReference type="ARBA" id="ARBA00022989"/>
    </source>
</evidence>
<dbReference type="InterPro" id="IPR023408">
    <property type="entry name" value="MscS_beta-dom_sf"/>
</dbReference>
<dbReference type="Pfam" id="PF00924">
    <property type="entry name" value="MS_channel_2nd"/>
    <property type="match status" value="1"/>
</dbReference>
<dbReference type="Gene3D" id="1.10.287.1260">
    <property type="match status" value="1"/>
</dbReference>
<keyword evidence="8" id="KW-1185">Reference proteome</keyword>
<sequence length="380" mass="43666">MSLPNKLPPDLLEFSERMPSIVWNVLIASVSIIIGLIAKAIITRILKYYEKKADYKIYSFFKSFIIHLGVPFTYFIPLFLLNIALPLMRMNKLYYDPLNQFIDILLTLAFANILINCIRIAEDYVYHVYDLNKVDNLKERKIRTQLSFIRKLVVAIIVFVNIAIILLSFESMRKIGTGLLTGVGIGGIIVGLAAQTSLGNLLAGFQIAFTQPIRIDDVLIVENEWGRVEDITLTYVVLRIWDQRRMILPINYFITKPFQNWTRISADILGTVFIYMDYSIPIEPLRKEFDDLLAKTKLWDGKVKVLQVTDAKEKTIEIRLLMSSGNSSDAFDLRCYIRENMITFIQKNFPESLPKIRAEISNLFQPPPSAELGNDVIKQL</sequence>
<evidence type="ECO:0000259" key="6">
    <source>
        <dbReference type="Pfam" id="PF00924"/>
    </source>
</evidence>
<dbReference type="SUPFAM" id="SSF50182">
    <property type="entry name" value="Sm-like ribonucleoproteins"/>
    <property type="match status" value="1"/>
</dbReference>
<keyword evidence="4 5" id="KW-0472">Membrane</keyword>
<dbReference type="InterPro" id="IPR010920">
    <property type="entry name" value="LSM_dom_sf"/>
</dbReference>
<evidence type="ECO:0000313" key="7">
    <source>
        <dbReference type="EMBL" id="OKS86637.1"/>
    </source>
</evidence>
<dbReference type="GO" id="GO:0016020">
    <property type="term" value="C:membrane"/>
    <property type="evidence" value="ECO:0007669"/>
    <property type="project" value="UniProtKB-SubCell"/>
</dbReference>
<feature type="transmembrane region" description="Helical" evidence="5">
    <location>
        <begin position="20"/>
        <end position="42"/>
    </location>
</feature>
<dbReference type="PANTHER" id="PTHR30566">
    <property type="entry name" value="YNAI-RELATED MECHANOSENSITIVE ION CHANNEL"/>
    <property type="match status" value="1"/>
</dbReference>